<comment type="function">
    <text evidence="1">Functions as an U snRNP-specific nuclear import adapter. Involved in the trimethylguanosine (m3G)-cap-dependent nuclear import of U snRNPs. Binds specifically to the terminal m3G-cap U snRNAs.</text>
</comment>
<sequence length="226" mass="25150">MATKSEVGDLADKVAKGLKLDSGGPLLDMEELVYKATPAELESLRKQVLQKQTLSGFDDEGLVKRFVNATKPKEAENGSGDKSSFFNCFQNQIMLPTVLDSNDQLPGDLQKNWLCIVCPQGTRVLVIASHKSTRVYDLEGTWICEHDTHLPGGSPSPVSQVDDENECTILDCLYDNEQEIYYAVDLLCWKGLRYYKYEASVRLATLLEKLKDVPTLKGITQTNPVS</sequence>
<dbReference type="EMBL" id="JBAMIC010000001">
    <property type="protein sequence ID" value="KAK7116054.1"/>
    <property type="molecule type" value="Genomic_DNA"/>
</dbReference>
<protein>
    <recommendedName>
        <fullName evidence="5">Snurportin-1</fullName>
    </recommendedName>
</protein>
<dbReference type="AlphaFoldDB" id="A0AAN9C2F2"/>
<name>A0AAN9C2F2_9CAEN</name>
<dbReference type="SUPFAM" id="SSF56091">
    <property type="entry name" value="DNA ligase/mRNA capping enzyme, catalytic domain"/>
    <property type="match status" value="1"/>
</dbReference>
<dbReference type="InterPro" id="IPR017336">
    <property type="entry name" value="Snurportin-1"/>
</dbReference>
<keyword evidence="12" id="KW-1185">Reference proteome</keyword>
<evidence type="ECO:0000256" key="6">
    <source>
        <dbReference type="ARBA" id="ARBA00022448"/>
    </source>
</evidence>
<keyword evidence="8" id="KW-0694">RNA-binding</keyword>
<evidence type="ECO:0000256" key="8">
    <source>
        <dbReference type="ARBA" id="ARBA00022884"/>
    </source>
</evidence>
<comment type="caution">
    <text evidence="11">The sequence shown here is derived from an EMBL/GenBank/DDBJ whole genome shotgun (WGS) entry which is preliminary data.</text>
</comment>
<evidence type="ECO:0000313" key="11">
    <source>
        <dbReference type="EMBL" id="KAK7116054.1"/>
    </source>
</evidence>
<dbReference type="GO" id="GO:0005634">
    <property type="term" value="C:nucleus"/>
    <property type="evidence" value="ECO:0007669"/>
    <property type="project" value="UniProtKB-SubCell"/>
</dbReference>
<accession>A0AAN9C2F2</accession>
<keyword evidence="6" id="KW-0813">Transport</keyword>
<evidence type="ECO:0000313" key="12">
    <source>
        <dbReference type="Proteomes" id="UP001374579"/>
    </source>
</evidence>
<dbReference type="Proteomes" id="UP001374579">
    <property type="component" value="Unassembled WGS sequence"/>
</dbReference>
<evidence type="ECO:0000256" key="5">
    <source>
        <dbReference type="ARBA" id="ARBA00016034"/>
    </source>
</evidence>
<evidence type="ECO:0000256" key="3">
    <source>
        <dbReference type="ARBA" id="ARBA00004496"/>
    </source>
</evidence>
<dbReference type="GO" id="GO:0061015">
    <property type="term" value="P:snRNA import into nucleus"/>
    <property type="evidence" value="ECO:0007669"/>
    <property type="project" value="InterPro"/>
</dbReference>
<keyword evidence="7" id="KW-0963">Cytoplasm</keyword>
<dbReference type="Pfam" id="PF21974">
    <property type="entry name" value="SPN1_m3Gcap_bd"/>
    <property type="match status" value="1"/>
</dbReference>
<evidence type="ECO:0000259" key="10">
    <source>
        <dbReference type="Pfam" id="PF21974"/>
    </source>
</evidence>
<evidence type="ECO:0000256" key="2">
    <source>
        <dbReference type="ARBA" id="ARBA00004123"/>
    </source>
</evidence>
<evidence type="ECO:0000256" key="1">
    <source>
        <dbReference type="ARBA" id="ARBA00003975"/>
    </source>
</evidence>
<dbReference type="GO" id="GO:0003723">
    <property type="term" value="F:RNA binding"/>
    <property type="evidence" value="ECO:0007669"/>
    <property type="project" value="UniProtKB-KW"/>
</dbReference>
<feature type="domain" description="Snurportin-1 m3G cap-binding" evidence="10">
    <location>
        <begin position="104"/>
        <end position="224"/>
    </location>
</feature>
<proteinExistence type="inferred from homology"/>
<reference evidence="11 12" key="1">
    <citation type="submission" date="2024-02" db="EMBL/GenBank/DDBJ databases">
        <title>Chromosome-scale genome assembly of the rough periwinkle Littorina saxatilis.</title>
        <authorList>
            <person name="De Jode A."/>
            <person name="Faria R."/>
            <person name="Formenti G."/>
            <person name="Sims Y."/>
            <person name="Smith T.P."/>
            <person name="Tracey A."/>
            <person name="Wood J.M.D."/>
            <person name="Zagrodzka Z.B."/>
            <person name="Johannesson K."/>
            <person name="Butlin R.K."/>
            <person name="Leder E.H."/>
        </authorList>
    </citation>
    <scope>NUCLEOTIDE SEQUENCE [LARGE SCALE GENOMIC DNA]</scope>
    <source>
        <strain evidence="11">Snail1</strain>
        <tissue evidence="11">Muscle</tissue>
    </source>
</reference>
<dbReference type="Gene3D" id="3.30.470.30">
    <property type="entry name" value="DNA ligase/mRNA capping enzyme"/>
    <property type="match status" value="1"/>
</dbReference>
<evidence type="ECO:0000256" key="7">
    <source>
        <dbReference type="ARBA" id="ARBA00022490"/>
    </source>
</evidence>
<keyword evidence="9" id="KW-0539">Nucleus</keyword>
<dbReference type="InterPro" id="IPR047857">
    <property type="entry name" value="Snurportin1_C"/>
</dbReference>
<comment type="similarity">
    <text evidence="4">Belongs to the snurportin family.</text>
</comment>
<dbReference type="PANTHER" id="PTHR13403:SF6">
    <property type="entry name" value="SNURPORTIN-1"/>
    <property type="match status" value="1"/>
</dbReference>
<gene>
    <name evidence="11" type="ORF">V1264_001808</name>
</gene>
<evidence type="ECO:0000256" key="9">
    <source>
        <dbReference type="ARBA" id="ARBA00023242"/>
    </source>
</evidence>
<organism evidence="11 12">
    <name type="scientific">Littorina saxatilis</name>
    <dbReference type="NCBI Taxonomy" id="31220"/>
    <lineage>
        <taxon>Eukaryota</taxon>
        <taxon>Metazoa</taxon>
        <taxon>Spiralia</taxon>
        <taxon>Lophotrochozoa</taxon>
        <taxon>Mollusca</taxon>
        <taxon>Gastropoda</taxon>
        <taxon>Caenogastropoda</taxon>
        <taxon>Littorinimorpha</taxon>
        <taxon>Littorinoidea</taxon>
        <taxon>Littorinidae</taxon>
        <taxon>Littorina</taxon>
    </lineage>
</organism>
<comment type="subcellular location">
    <subcellularLocation>
        <location evidence="3">Cytoplasm</location>
    </subcellularLocation>
    <subcellularLocation>
        <location evidence="2">Nucleus</location>
    </subcellularLocation>
</comment>
<dbReference type="GO" id="GO:0005737">
    <property type="term" value="C:cytoplasm"/>
    <property type="evidence" value="ECO:0007669"/>
    <property type="project" value="UniProtKB-SubCell"/>
</dbReference>
<dbReference type="PANTHER" id="PTHR13403">
    <property type="entry name" value="SNURPORTIN1 RNUT1 PROTEIN RNA, U TRANSPORTER 1"/>
    <property type="match status" value="1"/>
</dbReference>
<evidence type="ECO:0000256" key="4">
    <source>
        <dbReference type="ARBA" id="ARBA00007540"/>
    </source>
</evidence>